<proteinExistence type="predicted"/>
<feature type="transmembrane region" description="Helical" evidence="1">
    <location>
        <begin position="157"/>
        <end position="178"/>
    </location>
</feature>
<gene>
    <name evidence="2" type="ORF">TTHERM_00327040</name>
</gene>
<dbReference type="GeneID" id="7830606"/>
<dbReference type="EMBL" id="GG662299">
    <property type="protein sequence ID" value="EAS06222.1"/>
    <property type="molecule type" value="Genomic_DNA"/>
</dbReference>
<dbReference type="Proteomes" id="UP000009168">
    <property type="component" value="Unassembled WGS sequence"/>
</dbReference>
<evidence type="ECO:0000313" key="3">
    <source>
        <dbReference type="Proteomes" id="UP000009168"/>
    </source>
</evidence>
<organism evidence="2 3">
    <name type="scientific">Tetrahymena thermophila (strain SB210)</name>
    <dbReference type="NCBI Taxonomy" id="312017"/>
    <lineage>
        <taxon>Eukaryota</taxon>
        <taxon>Sar</taxon>
        <taxon>Alveolata</taxon>
        <taxon>Ciliophora</taxon>
        <taxon>Intramacronucleata</taxon>
        <taxon>Oligohymenophorea</taxon>
        <taxon>Hymenostomatida</taxon>
        <taxon>Tetrahymenina</taxon>
        <taxon>Tetrahymenidae</taxon>
        <taxon>Tetrahymena</taxon>
    </lineage>
</organism>
<reference evidence="3" key="1">
    <citation type="journal article" date="2006" name="PLoS Biol.">
        <title>Macronuclear genome sequence of the ciliate Tetrahymena thermophila, a model eukaryote.</title>
        <authorList>
            <person name="Eisen J.A."/>
            <person name="Coyne R.S."/>
            <person name="Wu M."/>
            <person name="Wu D."/>
            <person name="Thiagarajan M."/>
            <person name="Wortman J.R."/>
            <person name="Badger J.H."/>
            <person name="Ren Q."/>
            <person name="Amedeo P."/>
            <person name="Jones K.M."/>
            <person name="Tallon L.J."/>
            <person name="Delcher A.L."/>
            <person name="Salzberg S.L."/>
            <person name="Silva J.C."/>
            <person name="Haas B.J."/>
            <person name="Majoros W.H."/>
            <person name="Farzad M."/>
            <person name="Carlton J.M."/>
            <person name="Smith R.K. Jr."/>
            <person name="Garg J."/>
            <person name="Pearlman R.E."/>
            <person name="Karrer K.M."/>
            <person name="Sun L."/>
            <person name="Manning G."/>
            <person name="Elde N.C."/>
            <person name="Turkewitz A.P."/>
            <person name="Asai D.J."/>
            <person name="Wilkes D.E."/>
            <person name="Wang Y."/>
            <person name="Cai H."/>
            <person name="Collins K."/>
            <person name="Stewart B.A."/>
            <person name="Lee S.R."/>
            <person name="Wilamowska K."/>
            <person name="Weinberg Z."/>
            <person name="Ruzzo W.L."/>
            <person name="Wloga D."/>
            <person name="Gaertig J."/>
            <person name="Frankel J."/>
            <person name="Tsao C.-C."/>
            <person name="Gorovsky M.A."/>
            <person name="Keeling P.J."/>
            <person name="Waller R.F."/>
            <person name="Patron N.J."/>
            <person name="Cherry J.M."/>
            <person name="Stover N.A."/>
            <person name="Krieger C.J."/>
            <person name="del Toro C."/>
            <person name="Ryder H.F."/>
            <person name="Williamson S.C."/>
            <person name="Barbeau R.A."/>
            <person name="Hamilton E.P."/>
            <person name="Orias E."/>
        </authorList>
    </citation>
    <scope>NUCLEOTIDE SEQUENCE [LARGE SCALE GENOMIC DNA]</scope>
    <source>
        <strain evidence="3">SB210</strain>
    </source>
</reference>
<accession>I7MMQ8</accession>
<evidence type="ECO:0000313" key="2">
    <source>
        <dbReference type="EMBL" id="EAS06222.1"/>
    </source>
</evidence>
<feature type="transmembrane region" description="Helical" evidence="1">
    <location>
        <begin position="39"/>
        <end position="58"/>
    </location>
</feature>
<sequence>MEKCKLKTQLQFSLLSIKYGVYEETIYFNYNLFIKRLNVLSHAINIIPIISNCLILLNADSLDWLCLITTVYSLFHINLTNFMNAQIKQQRSSHFILIFIESLFMLIQMIFSYKALQYLDQEADTQLFNNFIQYTIIVILFFMKSCLLNIDTSVVNIIIYSAMLATILEFALSVYNIYQYKTKGPYEIFYQNQIDYQNHQQTMEEIVKNIERASLSHCVSVELEIKNTNIEIREHIYSFVQYFLTLQKKEKNVMLIARNNSLTNQITNQIIKTVLVNKGQKLEINMKQLNIFKYNLNQNIQEAKK</sequence>
<feature type="transmembrane region" description="Helical" evidence="1">
    <location>
        <begin position="64"/>
        <end position="83"/>
    </location>
</feature>
<dbReference type="RefSeq" id="XP_001026467.1">
    <property type="nucleotide sequence ID" value="XM_001026467.1"/>
</dbReference>
<feature type="transmembrane region" description="Helical" evidence="1">
    <location>
        <begin position="131"/>
        <end position="150"/>
    </location>
</feature>
<keyword evidence="3" id="KW-1185">Reference proteome</keyword>
<keyword evidence="1 2" id="KW-0812">Transmembrane</keyword>
<dbReference type="KEGG" id="tet:TTHERM_00327040"/>
<dbReference type="AlphaFoldDB" id="I7MMQ8"/>
<evidence type="ECO:0000256" key="1">
    <source>
        <dbReference type="SAM" id="Phobius"/>
    </source>
</evidence>
<dbReference type="InParanoid" id="I7MMQ8"/>
<name>I7MMQ8_TETTS</name>
<keyword evidence="1" id="KW-1133">Transmembrane helix</keyword>
<feature type="transmembrane region" description="Helical" evidence="1">
    <location>
        <begin position="95"/>
        <end position="111"/>
    </location>
</feature>
<dbReference type="HOGENOM" id="CLU_913608_0_0_1"/>
<protein>
    <submittedName>
        <fullName evidence="2">Transmembrane protein, putative</fullName>
    </submittedName>
</protein>
<keyword evidence="1" id="KW-0472">Membrane</keyword>